<organism evidence="1 2">
    <name type="scientific">Lasiodiplodia hormozganensis</name>
    <dbReference type="NCBI Taxonomy" id="869390"/>
    <lineage>
        <taxon>Eukaryota</taxon>
        <taxon>Fungi</taxon>
        <taxon>Dikarya</taxon>
        <taxon>Ascomycota</taxon>
        <taxon>Pezizomycotina</taxon>
        <taxon>Dothideomycetes</taxon>
        <taxon>Dothideomycetes incertae sedis</taxon>
        <taxon>Botryosphaeriales</taxon>
        <taxon>Botryosphaeriaceae</taxon>
        <taxon>Lasiodiplodia</taxon>
    </lineage>
</organism>
<dbReference type="Proteomes" id="UP001175001">
    <property type="component" value="Unassembled WGS sequence"/>
</dbReference>
<dbReference type="AlphaFoldDB" id="A0AA40C5A4"/>
<protein>
    <submittedName>
        <fullName evidence="1">Uncharacterized protein</fullName>
    </submittedName>
</protein>
<reference evidence="1" key="1">
    <citation type="submission" date="2023-06" db="EMBL/GenBank/DDBJ databases">
        <title>Multi-omics analyses reveal the molecular pathogenesis toolkit of Lasiodiplodia hormozganensis, a cross-kingdom pathogen.</title>
        <authorList>
            <person name="Felix C."/>
            <person name="Meneses R."/>
            <person name="Goncalves M.F.M."/>
            <person name="Tilleman L."/>
            <person name="Duarte A.S."/>
            <person name="Jorrin-Novo J.V."/>
            <person name="Van De Peer Y."/>
            <person name="Deforce D."/>
            <person name="Van Nieuwerburgh F."/>
            <person name="Esteves A.C."/>
            <person name="Alves A."/>
        </authorList>
    </citation>
    <scope>NUCLEOTIDE SEQUENCE</scope>
    <source>
        <strain evidence="1">CBS 339.90</strain>
    </source>
</reference>
<dbReference type="EMBL" id="JAUJDW010000143">
    <property type="protein sequence ID" value="KAK0625580.1"/>
    <property type="molecule type" value="Genomic_DNA"/>
</dbReference>
<evidence type="ECO:0000313" key="2">
    <source>
        <dbReference type="Proteomes" id="UP001175001"/>
    </source>
</evidence>
<comment type="caution">
    <text evidence="1">The sequence shown here is derived from an EMBL/GenBank/DDBJ whole genome shotgun (WGS) entry which is preliminary data.</text>
</comment>
<proteinExistence type="predicted"/>
<gene>
    <name evidence="1" type="ORF">DIS24_g11108</name>
</gene>
<sequence>MDENNDTHNAISAYFIGPRAENLDNFRGNVTKILKQLKKARIRYADSNGDTDYITSGNKESEQYKRITDRFEKAVNNTANLLGKHSIPFWSPRYQAHMGTDLTMPSLLGYFMASIYNSNNVAIEFVFKSLSFCLTYANNGGGHPRSLL</sequence>
<keyword evidence="2" id="KW-1185">Reference proteome</keyword>
<accession>A0AA40C5A4</accession>
<evidence type="ECO:0000313" key="1">
    <source>
        <dbReference type="EMBL" id="KAK0625580.1"/>
    </source>
</evidence>
<name>A0AA40C5A4_9PEZI</name>